<dbReference type="AlphaFoldDB" id="A0A7X9NHU3"/>
<evidence type="ECO:0000313" key="1">
    <source>
        <dbReference type="EMBL" id="NME44552.1"/>
    </source>
</evidence>
<dbReference type="EMBL" id="JABAFR010000013">
    <property type="protein sequence ID" value="NME44552.1"/>
    <property type="molecule type" value="Genomic_DNA"/>
</dbReference>
<dbReference type="RefSeq" id="WP_168965425.1">
    <property type="nucleotide sequence ID" value="NZ_CAMNNH010000008.1"/>
</dbReference>
<gene>
    <name evidence="1" type="ORF">HF861_06585</name>
</gene>
<comment type="caution">
    <text evidence="1">The sequence shown here is derived from an EMBL/GenBank/DDBJ whole genome shotgun (WGS) entry which is preliminary data.</text>
</comment>
<sequence>MEKHYFDTQSKIILSFKSVQAALLQQCLDECKHLSLHEIVPLIQPSSSHSKIITLNPEDFRMPGARIIYDLLYVLQHPLHPDRSILIHIEAQGEESYKYHLPRRGLYYGSRLIAGQQNHSLGFQDDSYDDILDVRSLWICLRHAGKKDNCWLEYTTEEKLRTGNFRFDPEVYGISKIQILYPGIQSKKDKSIEEILEGPKDIMELLSLLFLSDREFEQILLILENKYDILLTKEERKEVEEMCTFGQGAFLAWKDYGLKKGREEGIAKGIQKGHKQGRKEGRKQGAYETLVQNITFLLESGTISDIQQAFSILHVKKELQPKILKRLNLN</sequence>
<organism evidence="1 2">
    <name type="scientific">Faecalicoccus pleomorphus</name>
    <dbReference type="NCBI Taxonomy" id="1323"/>
    <lineage>
        <taxon>Bacteria</taxon>
        <taxon>Bacillati</taxon>
        <taxon>Bacillota</taxon>
        <taxon>Erysipelotrichia</taxon>
        <taxon>Erysipelotrichales</taxon>
        <taxon>Erysipelotrichaceae</taxon>
        <taxon>Faecalicoccus</taxon>
    </lineage>
</organism>
<evidence type="ECO:0000313" key="2">
    <source>
        <dbReference type="Proteomes" id="UP000540014"/>
    </source>
</evidence>
<protein>
    <recommendedName>
        <fullName evidence="3">Rpn family recombination-promoting nuclease/putative transposase</fullName>
    </recommendedName>
</protein>
<dbReference type="Proteomes" id="UP000540014">
    <property type="component" value="Unassembled WGS sequence"/>
</dbReference>
<name>A0A7X9NHU3_9FIRM</name>
<proteinExistence type="predicted"/>
<accession>A0A7X9NHU3</accession>
<reference evidence="1 2" key="1">
    <citation type="submission" date="2020-04" db="EMBL/GenBank/DDBJ databases">
        <authorList>
            <person name="Hitch T.C.A."/>
            <person name="Wylensek D."/>
            <person name="Clavel T."/>
        </authorList>
    </citation>
    <scope>NUCLEOTIDE SEQUENCE [LARGE SCALE GENOMIC DNA]</scope>
    <source>
        <strain evidence="1 2">BSM-383-APC-22F</strain>
    </source>
</reference>
<evidence type="ECO:0008006" key="3">
    <source>
        <dbReference type="Google" id="ProtNLM"/>
    </source>
</evidence>